<keyword evidence="8 13" id="KW-0472">Membrane</keyword>
<evidence type="ECO:0000256" key="3">
    <source>
        <dbReference type="ARBA" id="ARBA00022448"/>
    </source>
</evidence>
<accession>A0A165Z1K1</accession>
<keyword evidence="7 13" id="KW-0406">Ion transport</keyword>
<reference evidence="14" key="1">
    <citation type="journal article" date="2016" name="Nat. Genet.">
        <title>A high-quality carrot genome assembly provides new insights into carotenoid accumulation and asterid genome evolution.</title>
        <authorList>
            <person name="Iorizzo M."/>
            <person name="Ellison S."/>
            <person name="Senalik D."/>
            <person name="Zeng P."/>
            <person name="Satapoomin P."/>
            <person name="Huang J."/>
            <person name="Bowman M."/>
            <person name="Iovene M."/>
            <person name="Sanseverino W."/>
            <person name="Cavagnaro P."/>
            <person name="Yildiz M."/>
            <person name="Macko-Podgorni A."/>
            <person name="Moranska E."/>
            <person name="Grzebelus E."/>
            <person name="Grzebelus D."/>
            <person name="Ashrafi H."/>
            <person name="Zheng Z."/>
            <person name="Cheng S."/>
            <person name="Spooner D."/>
            <person name="Van Deynze A."/>
            <person name="Simon P."/>
        </authorList>
    </citation>
    <scope>NUCLEOTIDE SEQUENCE</scope>
    <source>
        <tissue evidence="14">Leaf</tissue>
    </source>
</reference>
<keyword evidence="10" id="KW-0325">Glycoprotein</keyword>
<protein>
    <recommendedName>
        <fullName evidence="13">Glutamate receptor</fullName>
    </recommendedName>
</protein>
<evidence type="ECO:0000256" key="4">
    <source>
        <dbReference type="ARBA" id="ARBA00022692"/>
    </source>
</evidence>
<dbReference type="FunFam" id="1.10.287.70:FF:000172">
    <property type="entry name" value="Glutamate receptor"/>
    <property type="match status" value="1"/>
</dbReference>
<dbReference type="InterPro" id="IPR044440">
    <property type="entry name" value="GABAb_receptor_plant_PBP1"/>
</dbReference>
<evidence type="ECO:0000256" key="13">
    <source>
        <dbReference type="PIRNR" id="PIRNR037090"/>
    </source>
</evidence>
<dbReference type="SUPFAM" id="SSF53850">
    <property type="entry name" value="Periplasmic binding protein-like II"/>
    <property type="match status" value="1"/>
</dbReference>
<evidence type="ECO:0000256" key="11">
    <source>
        <dbReference type="ARBA" id="ARBA00023286"/>
    </source>
</evidence>
<dbReference type="InterPro" id="IPR001638">
    <property type="entry name" value="Solute-binding_3/MltF_N"/>
</dbReference>
<keyword evidence="15" id="KW-1185">Reference proteome</keyword>
<dbReference type="KEGG" id="dcr:108217487"/>
<keyword evidence="5" id="KW-0732">Signal</keyword>
<evidence type="ECO:0000256" key="8">
    <source>
        <dbReference type="ARBA" id="ARBA00023136"/>
    </source>
</evidence>
<proteinExistence type="inferred from homology"/>
<dbReference type="GO" id="GO:0015276">
    <property type="term" value="F:ligand-gated monoatomic ion channel activity"/>
    <property type="evidence" value="ECO:0007669"/>
    <property type="project" value="InterPro"/>
</dbReference>
<dbReference type="PIRSF" id="PIRSF037090">
    <property type="entry name" value="Iontro_Glu-like_rcpt_pln"/>
    <property type="match status" value="1"/>
</dbReference>
<sequence>MNVKPYYLIFTFSVLFLFSVEQATSIDVVIGAVIDNTSRAGMETNISLQMAIDDISRQANQSFVLRMMDSRGEPARAALAANRLINTEKVQVILGPHTWQEASRVIEISNQGQIPTFSLADSNPTWALERWPFLVQASTSNQDAQMKAVAAIVQSWDWRRVTVIYEEDTDSIFGRVIPNLLKSLQDVGAEIRHLVPLPPYATSLSEQLMRLKRDQCRVFLVHTSLKLATHLFHEAEQMQMMEKDYVWITTNTITDLLYSVNLTTIFSMQGVLGVKRHFPENSLKFVEFKKRFRLKFSIAYPEEENNEPGISAVEAYDTMWGVATTFAKMNNQIKNRSQLFLEKVSRIDFIGITGRVHAIGRKTESSRIFGLVNVIGKSYRELGIWKEKSGFSKHTSHRAIYNSSMKNLGQVFWPGESMHTPKGWSIPSTTESMKIGVPAESMFKQFVNIEYDPQTDNYSCKGYAIDIFSEVKARLPYYVSYEFIPFNGTYDSLVEQIYLKKFDAVVGDVAVLADRCKHADFTHTYSASALAMLVPVQSKMPHKTWLFLKPFTKAMWLLILAITVYNGFVIWLIERKHSPRLRGTATDQAGIMIWLSFTTLFSLNGGKLHSNLSRIAIVVWLFVALVITQSYTASLTSMLTVKKLEPTVSDIETLKIKNAKIGYGKGAFVARYLEEVLGFKLYNLKNFSSPQEYAHALKTGDIEAGFLNGSYLKLFLAKYCKSFVVAGPTYKVGGFGFAFPKGSPMVNDVNKALLEVFESGKLRELEDKMVGSERCIEVDSSNDDEISLSLNSFWILFALTGGITTCALTIYALDGLRRQATKFTQQISNVVTVILKHWGHQRKRFSRKVSDAEVPEDPHTAT</sequence>
<keyword evidence="9 13" id="KW-0675">Receptor</keyword>
<dbReference type="Gene3D" id="3.40.190.10">
    <property type="entry name" value="Periplasmic binding protein-like II"/>
    <property type="match status" value="2"/>
</dbReference>
<gene>
    <name evidence="14" type="ORF">DCAR_0417953</name>
</gene>
<comment type="subcellular location">
    <subcellularLocation>
        <location evidence="1">Membrane</location>
        <topology evidence="1">Multi-pass membrane protein</topology>
    </subcellularLocation>
</comment>
<organism evidence="14 15">
    <name type="scientific">Daucus carota subsp. sativus</name>
    <name type="common">Carrot</name>
    <dbReference type="NCBI Taxonomy" id="79200"/>
    <lineage>
        <taxon>Eukaryota</taxon>
        <taxon>Viridiplantae</taxon>
        <taxon>Streptophyta</taxon>
        <taxon>Embryophyta</taxon>
        <taxon>Tracheophyta</taxon>
        <taxon>Spermatophyta</taxon>
        <taxon>Magnoliopsida</taxon>
        <taxon>eudicotyledons</taxon>
        <taxon>Gunneridae</taxon>
        <taxon>Pentapetalae</taxon>
        <taxon>asterids</taxon>
        <taxon>campanulids</taxon>
        <taxon>Apiales</taxon>
        <taxon>Apiaceae</taxon>
        <taxon>Apioideae</taxon>
        <taxon>Scandiceae</taxon>
        <taxon>Daucinae</taxon>
        <taxon>Daucus</taxon>
        <taxon>Daucus sect. Daucus</taxon>
    </lineage>
</organism>
<evidence type="ECO:0000256" key="5">
    <source>
        <dbReference type="ARBA" id="ARBA00022729"/>
    </source>
</evidence>
<dbReference type="EMBL" id="CP093346">
    <property type="protein sequence ID" value="WOG98609.1"/>
    <property type="molecule type" value="Genomic_DNA"/>
</dbReference>
<evidence type="ECO:0000256" key="2">
    <source>
        <dbReference type="ARBA" id="ARBA00008685"/>
    </source>
</evidence>
<keyword evidence="12 13" id="KW-0407">Ion channel</keyword>
<keyword evidence="6" id="KW-1133">Transmembrane helix</keyword>
<dbReference type="OMA" id="WATELWP"/>
<dbReference type="SUPFAM" id="SSF53822">
    <property type="entry name" value="Periplasmic binding protein-like I"/>
    <property type="match status" value="1"/>
</dbReference>
<dbReference type="SMART" id="SM00079">
    <property type="entry name" value="PBPe"/>
    <property type="match status" value="1"/>
</dbReference>
<keyword evidence="3 13" id="KW-0813">Transport</keyword>
<dbReference type="FunFam" id="3.40.50.2300:FF:000188">
    <property type="entry name" value="Glutamate receptor"/>
    <property type="match status" value="1"/>
</dbReference>
<dbReference type="OrthoDB" id="5984008at2759"/>
<dbReference type="SMART" id="SM00062">
    <property type="entry name" value="PBPb"/>
    <property type="match status" value="1"/>
</dbReference>
<dbReference type="InterPro" id="IPR028082">
    <property type="entry name" value="Peripla_BP_I"/>
</dbReference>
<dbReference type="Pfam" id="PF01094">
    <property type="entry name" value="ANF_receptor"/>
    <property type="match status" value="1"/>
</dbReference>
<dbReference type="Pfam" id="PF00060">
    <property type="entry name" value="Lig_chan"/>
    <property type="match status" value="1"/>
</dbReference>
<dbReference type="Proteomes" id="UP000077755">
    <property type="component" value="Chromosome 4"/>
</dbReference>
<evidence type="ECO:0000256" key="9">
    <source>
        <dbReference type="ARBA" id="ARBA00023170"/>
    </source>
</evidence>
<dbReference type="GO" id="GO:0016020">
    <property type="term" value="C:membrane"/>
    <property type="evidence" value="ECO:0007669"/>
    <property type="project" value="UniProtKB-SubCell"/>
</dbReference>
<dbReference type="Gene3D" id="3.40.50.2300">
    <property type="match status" value="2"/>
</dbReference>
<evidence type="ECO:0000256" key="7">
    <source>
        <dbReference type="ARBA" id="ARBA00023065"/>
    </source>
</evidence>
<dbReference type="CDD" id="cd19990">
    <property type="entry name" value="PBP1_GABAb_receptor_plant"/>
    <property type="match status" value="1"/>
</dbReference>
<dbReference type="CDD" id="cd13686">
    <property type="entry name" value="GluR_Plant"/>
    <property type="match status" value="1"/>
</dbReference>
<evidence type="ECO:0000313" key="15">
    <source>
        <dbReference type="Proteomes" id="UP000077755"/>
    </source>
</evidence>
<evidence type="ECO:0000256" key="12">
    <source>
        <dbReference type="ARBA" id="ARBA00023303"/>
    </source>
</evidence>
<dbReference type="AlphaFoldDB" id="A0A165Z1K1"/>
<dbReference type="InterPro" id="IPR001828">
    <property type="entry name" value="ANF_lig-bd_rcpt"/>
</dbReference>
<evidence type="ECO:0000256" key="6">
    <source>
        <dbReference type="ARBA" id="ARBA00022989"/>
    </source>
</evidence>
<comment type="function">
    <text evidence="13">Glutamate-gated receptor that probably acts as non-selective cation channel.</text>
</comment>
<comment type="similarity">
    <text evidence="2 13">Belongs to the glutamate-gated ion channel (TC 1.A.10.1) family.</text>
</comment>
<reference evidence="14" key="2">
    <citation type="submission" date="2022-03" db="EMBL/GenBank/DDBJ databases">
        <title>Draft title - Genomic analysis of global carrot germplasm unveils the trajectory of domestication and the origin of high carotenoid orange carrot.</title>
        <authorList>
            <person name="Iorizzo M."/>
            <person name="Ellison S."/>
            <person name="Senalik D."/>
            <person name="Macko-Podgorni A."/>
            <person name="Grzebelus D."/>
            <person name="Bostan H."/>
            <person name="Rolling W."/>
            <person name="Curaba J."/>
            <person name="Simon P."/>
        </authorList>
    </citation>
    <scope>NUCLEOTIDE SEQUENCE</scope>
    <source>
        <tissue evidence="14">Leaf</tissue>
    </source>
</reference>
<keyword evidence="11 13" id="KW-1071">Ligand-gated ion channel</keyword>
<evidence type="ECO:0000256" key="1">
    <source>
        <dbReference type="ARBA" id="ARBA00004141"/>
    </source>
</evidence>
<evidence type="ECO:0000313" key="14">
    <source>
        <dbReference type="EMBL" id="WOG98609.1"/>
    </source>
</evidence>
<dbReference type="Gene3D" id="1.10.287.70">
    <property type="match status" value="1"/>
</dbReference>
<dbReference type="InterPro" id="IPR001320">
    <property type="entry name" value="Iontro_rcpt_C"/>
</dbReference>
<evidence type="ECO:0000256" key="10">
    <source>
        <dbReference type="ARBA" id="ARBA00023180"/>
    </source>
</evidence>
<keyword evidence="4" id="KW-0812">Transmembrane</keyword>
<dbReference type="Gramene" id="KZM99503">
    <property type="protein sequence ID" value="KZM99503"/>
    <property type="gene ID" value="DCAR_013135"/>
</dbReference>
<dbReference type="PANTHER" id="PTHR18966">
    <property type="entry name" value="IONOTROPIC GLUTAMATE RECEPTOR"/>
    <property type="match status" value="1"/>
</dbReference>
<dbReference type="InterPro" id="IPR017103">
    <property type="entry name" value="Iontropic_Glu_rcpt_pln"/>
</dbReference>
<dbReference type="InterPro" id="IPR015683">
    <property type="entry name" value="Ionotropic_Glu_rcpt"/>
</dbReference>
<name>A0A165Z1K1_DAUCS</name>